<comment type="caution">
    <text evidence="9">The sequence shown here is derived from an EMBL/GenBank/DDBJ whole genome shotgun (WGS) entry which is preliminary data.</text>
</comment>
<dbReference type="Proteomes" id="UP000241769">
    <property type="component" value="Unassembled WGS sequence"/>
</dbReference>
<comment type="subcellular location">
    <subcellularLocation>
        <location evidence="1">Membrane</location>
        <topology evidence="1">Peripheral membrane protein</topology>
    </subcellularLocation>
</comment>
<dbReference type="InParanoid" id="A0A2P6MP59"/>
<dbReference type="GO" id="GO:0006886">
    <property type="term" value="P:intracellular protein transport"/>
    <property type="evidence" value="ECO:0007669"/>
    <property type="project" value="InterPro"/>
</dbReference>
<dbReference type="GO" id="GO:0005483">
    <property type="term" value="F:soluble NSF attachment protein activity"/>
    <property type="evidence" value="ECO:0007669"/>
    <property type="project" value="TreeGrafter"/>
</dbReference>
<keyword evidence="6" id="KW-0472">Membrane</keyword>
<dbReference type="Gene3D" id="1.25.40.10">
    <property type="entry name" value="Tetratricopeptide repeat domain"/>
    <property type="match status" value="1"/>
</dbReference>
<comment type="similarity">
    <text evidence="2">Belongs to the SNAP family.</text>
</comment>
<dbReference type="GO" id="GO:0005774">
    <property type="term" value="C:vacuolar membrane"/>
    <property type="evidence" value="ECO:0007669"/>
    <property type="project" value="TreeGrafter"/>
</dbReference>
<keyword evidence="3" id="KW-0813">Transport</keyword>
<keyword evidence="5" id="KW-0653">Protein transport</keyword>
<dbReference type="GO" id="GO:0031201">
    <property type="term" value="C:SNARE complex"/>
    <property type="evidence" value="ECO:0007669"/>
    <property type="project" value="TreeGrafter"/>
</dbReference>
<dbReference type="GO" id="GO:0016192">
    <property type="term" value="P:vesicle-mediated transport"/>
    <property type="evidence" value="ECO:0007669"/>
    <property type="project" value="UniProtKB-KW"/>
</dbReference>
<dbReference type="EMBL" id="MDYQ01000599">
    <property type="protein sequence ID" value="PRP73472.1"/>
    <property type="molecule type" value="Genomic_DNA"/>
</dbReference>
<accession>A0A2P6MP59</accession>
<reference evidence="9 10" key="1">
    <citation type="journal article" date="2018" name="Genome Biol. Evol.">
        <title>Multiple Roots of Fruiting Body Formation in Amoebozoa.</title>
        <authorList>
            <person name="Hillmann F."/>
            <person name="Forbes G."/>
            <person name="Novohradska S."/>
            <person name="Ferling I."/>
            <person name="Riege K."/>
            <person name="Groth M."/>
            <person name="Westermann M."/>
            <person name="Marz M."/>
            <person name="Spaller T."/>
            <person name="Winckler T."/>
            <person name="Schaap P."/>
            <person name="Glockner G."/>
        </authorList>
    </citation>
    <scope>NUCLEOTIDE SEQUENCE [LARGE SCALE GENOMIC DNA]</scope>
    <source>
        <strain evidence="9 10">Jena</strain>
    </source>
</reference>
<evidence type="ECO:0000256" key="7">
    <source>
        <dbReference type="ARBA" id="ARBA00040047"/>
    </source>
</evidence>
<proteinExistence type="inferred from homology"/>
<dbReference type="OrthoDB" id="9984275at2759"/>
<dbReference type="SUPFAM" id="SSF48452">
    <property type="entry name" value="TPR-like"/>
    <property type="match status" value="1"/>
</dbReference>
<dbReference type="InterPro" id="IPR000744">
    <property type="entry name" value="NSF_attach"/>
</dbReference>
<dbReference type="Pfam" id="PF14938">
    <property type="entry name" value="SNAP"/>
    <property type="match status" value="1"/>
</dbReference>
<evidence type="ECO:0000256" key="5">
    <source>
        <dbReference type="ARBA" id="ARBA00022927"/>
    </source>
</evidence>
<evidence type="ECO:0000256" key="2">
    <source>
        <dbReference type="ARBA" id="ARBA00010050"/>
    </source>
</evidence>
<dbReference type="GO" id="GO:0019905">
    <property type="term" value="F:syntaxin binding"/>
    <property type="evidence" value="ECO:0007669"/>
    <property type="project" value="TreeGrafter"/>
</dbReference>
<evidence type="ECO:0000313" key="10">
    <source>
        <dbReference type="Proteomes" id="UP000241769"/>
    </source>
</evidence>
<evidence type="ECO:0000313" key="9">
    <source>
        <dbReference type="EMBL" id="PRP73472.1"/>
    </source>
</evidence>
<evidence type="ECO:0000256" key="4">
    <source>
        <dbReference type="ARBA" id="ARBA00022892"/>
    </source>
</evidence>
<protein>
    <recommendedName>
        <fullName evidence="7">Gamma-soluble NSF attachment protein</fullName>
    </recommendedName>
    <alternativeName>
        <fullName evidence="8">N-ethylmaleimide-sensitive factor attachment protein gamma</fullName>
    </alternativeName>
</protein>
<dbReference type="PANTHER" id="PTHR13768">
    <property type="entry name" value="SOLUBLE NSF ATTACHMENT PROTEIN SNAP"/>
    <property type="match status" value="1"/>
</dbReference>
<organism evidence="9 10">
    <name type="scientific">Planoprotostelium fungivorum</name>
    <dbReference type="NCBI Taxonomy" id="1890364"/>
    <lineage>
        <taxon>Eukaryota</taxon>
        <taxon>Amoebozoa</taxon>
        <taxon>Evosea</taxon>
        <taxon>Variosea</taxon>
        <taxon>Cavosteliida</taxon>
        <taxon>Cavosteliaceae</taxon>
        <taxon>Planoprotostelium</taxon>
    </lineage>
</organism>
<dbReference type="FunCoup" id="A0A2P6MP59">
    <property type="interactions" value="270"/>
</dbReference>
<gene>
    <name evidence="9" type="ORF">PROFUN_02481</name>
</gene>
<dbReference type="PANTHER" id="PTHR13768:SF2">
    <property type="entry name" value="GAMMA-SOLUBLE NSF ATTACHMENT PROTEIN"/>
    <property type="match status" value="1"/>
</dbReference>
<dbReference type="AlphaFoldDB" id="A0A2P6MP59"/>
<name>A0A2P6MP59_9EUKA</name>
<keyword evidence="4" id="KW-0931">ER-Golgi transport</keyword>
<evidence type="ECO:0000256" key="3">
    <source>
        <dbReference type="ARBA" id="ARBA00022448"/>
    </source>
</evidence>
<evidence type="ECO:0000256" key="1">
    <source>
        <dbReference type="ARBA" id="ARBA00004170"/>
    </source>
</evidence>
<evidence type="ECO:0000256" key="8">
    <source>
        <dbReference type="ARBA" id="ARBA00042485"/>
    </source>
</evidence>
<evidence type="ECO:0000256" key="6">
    <source>
        <dbReference type="ARBA" id="ARBA00023136"/>
    </source>
</evidence>
<dbReference type="STRING" id="1890364.A0A2P6MP59"/>
<sequence>MKGSENARMEEGNGYLKEADKLWKPDWDNACPLYEKAAVCFKNAKAYDRAKYAYKRAAETYHGMKLYGFQLKRMKLIPSRSGGAAKSLEEAAKMATLEKSLTEAVELYKEASSLQRENGAHDRAAEILIVAAKAIEETDDGGDIAIQLAKDAIDIYETEDRFLYAGTAFKYAVSVSLMNKQIDEAISILEKQAESNIKLNRDPDLFKTHLSLIVIHLHRDDTVSANKVYQEAIQNAGFDRSAEGQAAGALIDAFESGDQKQVKAITSKQVFTFLDNQVAKLAIHMKASAVSKGGDDDLI</sequence>
<keyword evidence="10" id="KW-1185">Reference proteome</keyword>
<dbReference type="InterPro" id="IPR011990">
    <property type="entry name" value="TPR-like_helical_dom_sf"/>
</dbReference>